<organism evidence="8 9">
    <name type="scientific">Agromyces seonyuensis</name>
    <dbReference type="NCBI Taxonomy" id="2662446"/>
    <lineage>
        <taxon>Bacteria</taxon>
        <taxon>Bacillati</taxon>
        <taxon>Actinomycetota</taxon>
        <taxon>Actinomycetes</taxon>
        <taxon>Micrococcales</taxon>
        <taxon>Microbacteriaceae</taxon>
        <taxon>Agromyces</taxon>
    </lineage>
</organism>
<dbReference type="InterPro" id="IPR020568">
    <property type="entry name" value="Ribosomal_Su5_D2-typ_SF"/>
</dbReference>
<comment type="function">
    <text evidence="6">RNaseP catalyzes the removal of the 5'-leader sequence from pre-tRNA to produce the mature 5'-terminus. It can also cleave other RNA substrates such as 4.5S RNA. The protein component plays an auxiliary but essential role in vivo by binding to the 5'-leader sequence and broadening the substrate specificity of the ribozyme.</text>
</comment>
<evidence type="ECO:0000256" key="2">
    <source>
        <dbReference type="ARBA" id="ARBA00022722"/>
    </source>
</evidence>
<dbReference type="SUPFAM" id="SSF54211">
    <property type="entry name" value="Ribosomal protein S5 domain 2-like"/>
    <property type="match status" value="1"/>
</dbReference>
<comment type="catalytic activity">
    <reaction evidence="6">
        <text>Endonucleolytic cleavage of RNA, removing 5'-extranucleotides from tRNA precursor.</text>
        <dbReference type="EC" id="3.1.26.5"/>
    </reaction>
</comment>
<keyword evidence="2 6" id="KW-0540">Nuclease</keyword>
<evidence type="ECO:0000313" key="8">
    <source>
        <dbReference type="EMBL" id="MWB97444.1"/>
    </source>
</evidence>
<name>A0A6I4P2L1_9MICO</name>
<dbReference type="GO" id="GO:0001682">
    <property type="term" value="P:tRNA 5'-leader removal"/>
    <property type="evidence" value="ECO:0007669"/>
    <property type="project" value="UniProtKB-UniRule"/>
</dbReference>
<keyword evidence="4 6" id="KW-0378">Hydrolase</keyword>
<evidence type="ECO:0000313" key="9">
    <source>
        <dbReference type="Proteomes" id="UP000438182"/>
    </source>
</evidence>
<dbReference type="GO" id="GO:0000049">
    <property type="term" value="F:tRNA binding"/>
    <property type="evidence" value="ECO:0007669"/>
    <property type="project" value="UniProtKB-UniRule"/>
</dbReference>
<evidence type="ECO:0000256" key="6">
    <source>
        <dbReference type="HAMAP-Rule" id="MF_00227"/>
    </source>
</evidence>
<dbReference type="GO" id="GO:0030677">
    <property type="term" value="C:ribonuclease P complex"/>
    <property type="evidence" value="ECO:0007669"/>
    <property type="project" value="TreeGrafter"/>
</dbReference>
<dbReference type="Proteomes" id="UP000438182">
    <property type="component" value="Unassembled WGS sequence"/>
</dbReference>
<reference evidence="8 9" key="1">
    <citation type="submission" date="2019-12" db="EMBL/GenBank/DDBJ databases">
        <authorList>
            <person name="Kim Y.S."/>
        </authorList>
    </citation>
    <scope>NUCLEOTIDE SEQUENCE [LARGE SCALE GENOMIC DNA]</scope>
    <source>
        <strain evidence="8 9">MMS17-SY077</strain>
    </source>
</reference>
<evidence type="ECO:0000256" key="4">
    <source>
        <dbReference type="ARBA" id="ARBA00022801"/>
    </source>
</evidence>
<dbReference type="Pfam" id="PF00825">
    <property type="entry name" value="Ribonuclease_P"/>
    <property type="match status" value="1"/>
</dbReference>
<comment type="subunit">
    <text evidence="6">Consists of a catalytic RNA component (M1 or rnpB) and a protein subunit.</text>
</comment>
<dbReference type="PANTHER" id="PTHR33992:SF1">
    <property type="entry name" value="RIBONUCLEASE P PROTEIN COMPONENT"/>
    <property type="match status" value="1"/>
</dbReference>
<keyword evidence="3 6" id="KW-0255">Endonuclease</keyword>
<comment type="caution">
    <text evidence="8">The sequence shown here is derived from an EMBL/GenBank/DDBJ whole genome shotgun (WGS) entry which is preliminary data.</text>
</comment>
<dbReference type="NCBIfam" id="TIGR00188">
    <property type="entry name" value="rnpA"/>
    <property type="match status" value="1"/>
</dbReference>
<evidence type="ECO:0000256" key="5">
    <source>
        <dbReference type="ARBA" id="ARBA00022884"/>
    </source>
</evidence>
<dbReference type="Gene3D" id="3.30.230.10">
    <property type="match status" value="1"/>
</dbReference>
<protein>
    <recommendedName>
        <fullName evidence="6 7">Ribonuclease P protein component</fullName>
        <shortName evidence="6">RNase P protein</shortName>
        <shortName evidence="6">RNaseP protein</shortName>
        <ecNumber evidence="6 7">3.1.26.5</ecNumber>
    </recommendedName>
    <alternativeName>
        <fullName evidence="6">Protein C5</fullName>
    </alternativeName>
</protein>
<dbReference type="PANTHER" id="PTHR33992">
    <property type="entry name" value="RIBONUCLEASE P PROTEIN COMPONENT"/>
    <property type="match status" value="1"/>
</dbReference>
<dbReference type="GO" id="GO:0004526">
    <property type="term" value="F:ribonuclease P activity"/>
    <property type="evidence" value="ECO:0007669"/>
    <property type="project" value="UniProtKB-UniRule"/>
</dbReference>
<gene>
    <name evidence="6 8" type="primary">rnpA</name>
    <name evidence="8" type="ORF">GB864_02565</name>
</gene>
<dbReference type="AlphaFoldDB" id="A0A6I4P2L1"/>
<proteinExistence type="inferred from homology"/>
<comment type="similarity">
    <text evidence="6">Belongs to the RnpA family.</text>
</comment>
<evidence type="ECO:0000256" key="1">
    <source>
        <dbReference type="ARBA" id="ARBA00022694"/>
    </source>
</evidence>
<keyword evidence="5 6" id="KW-0694">RNA-binding</keyword>
<dbReference type="InterPro" id="IPR014721">
    <property type="entry name" value="Ribsml_uS5_D2-typ_fold_subgr"/>
</dbReference>
<dbReference type="EMBL" id="WSTA01000006">
    <property type="protein sequence ID" value="MWB97444.1"/>
    <property type="molecule type" value="Genomic_DNA"/>
</dbReference>
<accession>A0A6I4P2L1</accession>
<sequence length="115" mass="12532">MLARANRLTSAEDYRVLVRRGARSGGAHIVSYYRITGTGVPARFGFIVSKKVGNAVCRNSVRRRLKAASRGLVDAGFSGVDVVFRALPSAADAGWDALERDVQKTGQRTVRTEEH</sequence>
<evidence type="ECO:0000256" key="7">
    <source>
        <dbReference type="NCBIfam" id="TIGR00188"/>
    </source>
</evidence>
<keyword evidence="1 6" id="KW-0819">tRNA processing</keyword>
<evidence type="ECO:0000256" key="3">
    <source>
        <dbReference type="ARBA" id="ARBA00022759"/>
    </source>
</evidence>
<dbReference type="EC" id="3.1.26.5" evidence="6 7"/>
<dbReference type="HAMAP" id="MF_00227">
    <property type="entry name" value="RNase_P"/>
    <property type="match status" value="1"/>
</dbReference>
<keyword evidence="9" id="KW-1185">Reference proteome</keyword>
<dbReference type="InterPro" id="IPR000100">
    <property type="entry name" value="RNase_P"/>
</dbReference>
<dbReference type="GO" id="GO:0042781">
    <property type="term" value="F:3'-tRNA processing endoribonuclease activity"/>
    <property type="evidence" value="ECO:0007669"/>
    <property type="project" value="TreeGrafter"/>
</dbReference>
<dbReference type="RefSeq" id="WP_160422787.1">
    <property type="nucleotide sequence ID" value="NZ_WSTA01000006.1"/>
</dbReference>